<dbReference type="Proteomes" id="UP001189429">
    <property type="component" value="Unassembled WGS sequence"/>
</dbReference>
<accession>A0ABN9R7S2</accession>
<organism evidence="3 4">
    <name type="scientific">Prorocentrum cordatum</name>
    <dbReference type="NCBI Taxonomy" id="2364126"/>
    <lineage>
        <taxon>Eukaryota</taxon>
        <taxon>Sar</taxon>
        <taxon>Alveolata</taxon>
        <taxon>Dinophyceae</taxon>
        <taxon>Prorocentrales</taxon>
        <taxon>Prorocentraceae</taxon>
        <taxon>Prorocentrum</taxon>
    </lineage>
</organism>
<reference evidence="3" key="1">
    <citation type="submission" date="2023-10" db="EMBL/GenBank/DDBJ databases">
        <authorList>
            <person name="Chen Y."/>
            <person name="Shah S."/>
            <person name="Dougan E. K."/>
            <person name="Thang M."/>
            <person name="Chan C."/>
        </authorList>
    </citation>
    <scope>NUCLEOTIDE SEQUENCE [LARGE SCALE GENOMIC DNA]</scope>
</reference>
<sequence>AQAKQIAALTSELDRLAKHGPSSSGGSPQSGPKDGDPKEVEAEQCRERIEMLCQTIQNLDGDRDKECIEGLQAKVKETREQLQRLKPQITQHTNAGHLLAELERKRMAALQKKKEQEELITAAQLEIGKQDAAVAKFDVEIVEAKRALASTIPDDVFFDCDETDFVDDQEVRDMFASAAWERYHDKVKEKGGEEPDDKDVETLWQATKGEKRNLLEQSDVKMSKEEPVFRFYFANITSYGDKFKDQIRTWSKGTWLEESGPHLVGFVEHHMMGPKLTEAKKGLRRQGWRGDFVRAQPAIN</sequence>
<feature type="compositionally biased region" description="Basic and acidic residues" evidence="2">
    <location>
        <begin position="33"/>
        <end position="42"/>
    </location>
</feature>
<evidence type="ECO:0000256" key="2">
    <source>
        <dbReference type="SAM" id="MobiDB-lite"/>
    </source>
</evidence>
<gene>
    <name evidence="3" type="ORF">PCOR1329_LOCUS18045</name>
</gene>
<feature type="region of interest" description="Disordered" evidence="2">
    <location>
        <begin position="9"/>
        <end position="42"/>
    </location>
</feature>
<dbReference type="InterPro" id="IPR018247">
    <property type="entry name" value="EF_Hand_1_Ca_BS"/>
</dbReference>
<keyword evidence="4" id="KW-1185">Reference proteome</keyword>
<evidence type="ECO:0000313" key="4">
    <source>
        <dbReference type="Proteomes" id="UP001189429"/>
    </source>
</evidence>
<keyword evidence="1" id="KW-0175">Coiled coil</keyword>
<name>A0ABN9R7S2_9DINO</name>
<proteinExistence type="predicted"/>
<feature type="non-terminal residue" evidence="3">
    <location>
        <position position="1"/>
    </location>
</feature>
<protein>
    <submittedName>
        <fullName evidence="3">Uncharacterized protein</fullName>
    </submittedName>
</protein>
<feature type="coiled-coil region" evidence="1">
    <location>
        <begin position="68"/>
        <end position="120"/>
    </location>
</feature>
<feature type="compositionally biased region" description="Low complexity" evidence="2">
    <location>
        <begin position="20"/>
        <end position="32"/>
    </location>
</feature>
<dbReference type="PROSITE" id="PS00018">
    <property type="entry name" value="EF_HAND_1"/>
    <property type="match status" value="1"/>
</dbReference>
<feature type="non-terminal residue" evidence="3">
    <location>
        <position position="300"/>
    </location>
</feature>
<evidence type="ECO:0000256" key="1">
    <source>
        <dbReference type="SAM" id="Coils"/>
    </source>
</evidence>
<dbReference type="EMBL" id="CAUYUJ010005646">
    <property type="protein sequence ID" value="CAK0814459.1"/>
    <property type="molecule type" value="Genomic_DNA"/>
</dbReference>
<comment type="caution">
    <text evidence="3">The sequence shown here is derived from an EMBL/GenBank/DDBJ whole genome shotgun (WGS) entry which is preliminary data.</text>
</comment>
<evidence type="ECO:0000313" key="3">
    <source>
        <dbReference type="EMBL" id="CAK0814459.1"/>
    </source>
</evidence>